<keyword evidence="2" id="KW-1185">Reference proteome</keyword>
<accession>A0AAV6XLT3</accession>
<dbReference type="PANTHER" id="PTHR44575:SF2">
    <property type="entry name" value="OS01G0589200 PROTEIN"/>
    <property type="match status" value="1"/>
</dbReference>
<evidence type="ECO:0000313" key="2">
    <source>
        <dbReference type="Proteomes" id="UP000826271"/>
    </source>
</evidence>
<reference evidence="1" key="1">
    <citation type="submission" date="2019-10" db="EMBL/GenBank/DDBJ databases">
        <authorList>
            <person name="Zhang R."/>
            <person name="Pan Y."/>
            <person name="Wang J."/>
            <person name="Ma R."/>
            <person name="Yu S."/>
        </authorList>
    </citation>
    <scope>NUCLEOTIDE SEQUENCE</scope>
    <source>
        <strain evidence="1">LA-IB0</strain>
        <tissue evidence="1">Leaf</tissue>
    </source>
</reference>
<comment type="caution">
    <text evidence="1">The sequence shown here is derived from an EMBL/GenBank/DDBJ whole genome shotgun (WGS) entry which is preliminary data.</text>
</comment>
<dbReference type="Proteomes" id="UP000826271">
    <property type="component" value="Unassembled WGS sequence"/>
</dbReference>
<dbReference type="InterPro" id="IPR029063">
    <property type="entry name" value="SAM-dependent_MTases_sf"/>
</dbReference>
<organism evidence="1 2">
    <name type="scientific">Buddleja alternifolia</name>
    <dbReference type="NCBI Taxonomy" id="168488"/>
    <lineage>
        <taxon>Eukaryota</taxon>
        <taxon>Viridiplantae</taxon>
        <taxon>Streptophyta</taxon>
        <taxon>Embryophyta</taxon>
        <taxon>Tracheophyta</taxon>
        <taxon>Spermatophyta</taxon>
        <taxon>Magnoliopsida</taxon>
        <taxon>eudicotyledons</taxon>
        <taxon>Gunneridae</taxon>
        <taxon>Pentapetalae</taxon>
        <taxon>asterids</taxon>
        <taxon>lamiids</taxon>
        <taxon>Lamiales</taxon>
        <taxon>Scrophulariaceae</taxon>
        <taxon>Buddlejeae</taxon>
        <taxon>Buddleja</taxon>
    </lineage>
</organism>
<dbReference type="EMBL" id="WHWC01000004">
    <property type="protein sequence ID" value="KAG8383909.1"/>
    <property type="molecule type" value="Genomic_DNA"/>
</dbReference>
<dbReference type="PANTHER" id="PTHR44575">
    <property type="entry name" value="OS01G0589200 PROTEIN"/>
    <property type="match status" value="1"/>
</dbReference>
<dbReference type="Gene3D" id="3.40.50.150">
    <property type="entry name" value="Vaccinia Virus protein VP39"/>
    <property type="match status" value="1"/>
</dbReference>
<evidence type="ECO:0000313" key="1">
    <source>
        <dbReference type="EMBL" id="KAG8383909.1"/>
    </source>
</evidence>
<evidence type="ECO:0008006" key="3">
    <source>
        <dbReference type="Google" id="ProtNLM"/>
    </source>
</evidence>
<name>A0AAV6XLT3_9LAMI</name>
<proteinExistence type="predicted"/>
<protein>
    <recommendedName>
        <fullName evidence="3">Methyltransferase type 11 domain-containing protein</fullName>
    </recommendedName>
</protein>
<gene>
    <name evidence="1" type="ORF">BUALT_Bualt04G0063100</name>
</gene>
<dbReference type="AlphaFoldDB" id="A0AAV6XLT3"/>
<dbReference type="SUPFAM" id="SSF53335">
    <property type="entry name" value="S-adenosyl-L-methionine-dependent methyltransferases"/>
    <property type="match status" value="1"/>
</dbReference>
<sequence length="205" mass="23441">MPHPRIRYLHTPLSLSDDELINLIGTENSVDLITVAQAIHWFDLPRFYSIVTRLLKKPGGILVVWGYSDITVSPTFDAAGKRWFETTLPYWSSKTQSLYEGYKELPFPFESVGLRSEGSPLALDIPKKLSFEGYLRMIRSWSAIVTAKENGVDLLSKRWLRSWRMLGVVLICVYTLPDDMNVSNFKGTPSQGEARNYFKGLFLEE</sequence>